<comment type="caution">
    <text evidence="3">The sequence shown here is derived from an EMBL/GenBank/DDBJ whole genome shotgun (WGS) entry which is preliminary data.</text>
</comment>
<accession>A0A562RJG4</accession>
<keyword evidence="2" id="KW-0472">Membrane</keyword>
<keyword evidence="4" id="KW-1185">Reference proteome</keyword>
<organism evidence="3 4">
    <name type="scientific">Pseudoduganella lurida</name>
    <dbReference type="NCBI Taxonomy" id="1036180"/>
    <lineage>
        <taxon>Bacteria</taxon>
        <taxon>Pseudomonadati</taxon>
        <taxon>Pseudomonadota</taxon>
        <taxon>Betaproteobacteria</taxon>
        <taxon>Burkholderiales</taxon>
        <taxon>Oxalobacteraceae</taxon>
        <taxon>Telluria group</taxon>
        <taxon>Pseudoduganella</taxon>
    </lineage>
</organism>
<reference evidence="3 4" key="1">
    <citation type="journal article" date="2015" name="Stand. Genomic Sci.">
        <title>Genomic Encyclopedia of Bacterial and Archaeal Type Strains, Phase III: the genomes of soil and plant-associated and newly described type strains.</title>
        <authorList>
            <person name="Whitman W.B."/>
            <person name="Woyke T."/>
            <person name="Klenk H.P."/>
            <person name="Zhou Y."/>
            <person name="Lilburn T.G."/>
            <person name="Beck B.J."/>
            <person name="De Vos P."/>
            <person name="Vandamme P."/>
            <person name="Eisen J.A."/>
            <person name="Garrity G."/>
            <person name="Hugenholtz P."/>
            <person name="Kyrpides N.C."/>
        </authorList>
    </citation>
    <scope>NUCLEOTIDE SEQUENCE [LARGE SCALE GENOMIC DNA]</scope>
    <source>
        <strain evidence="3 4">CGMCC 1.10822</strain>
    </source>
</reference>
<feature type="compositionally biased region" description="Low complexity" evidence="1">
    <location>
        <begin position="153"/>
        <end position="162"/>
    </location>
</feature>
<feature type="transmembrane region" description="Helical" evidence="2">
    <location>
        <begin position="46"/>
        <end position="66"/>
    </location>
</feature>
<dbReference type="EMBL" id="VLLB01000001">
    <property type="protein sequence ID" value="TWI69198.1"/>
    <property type="molecule type" value="Genomic_DNA"/>
</dbReference>
<keyword evidence="2" id="KW-0812">Transmembrane</keyword>
<feature type="region of interest" description="Disordered" evidence="1">
    <location>
        <begin position="140"/>
        <end position="184"/>
    </location>
</feature>
<evidence type="ECO:0000313" key="3">
    <source>
        <dbReference type="EMBL" id="TWI69198.1"/>
    </source>
</evidence>
<dbReference type="Proteomes" id="UP000318431">
    <property type="component" value="Unassembled WGS sequence"/>
</dbReference>
<evidence type="ECO:0000313" key="4">
    <source>
        <dbReference type="Proteomes" id="UP000318431"/>
    </source>
</evidence>
<feature type="region of interest" description="Disordered" evidence="1">
    <location>
        <begin position="1"/>
        <end position="37"/>
    </location>
</feature>
<sequence>MVPGPAGTTLRYHGAMQSDSSNPGLPGPAGEAASADRSTARISRRVAYLLAALALVAIGAGGVWTVQTVEHDRALAAVERSVAAAPAPAAAPQPVAEAPVPGPVPATADRLPPLPLPGQAVPAAVLRDLPPWLAAELAPVETSGGSGDESALPPARVPGAVVRPHDRGSNESRESREVSRAREGYSAVFARCPRPGESGAVECRRAVCDGAARKASACAPYKD</sequence>
<proteinExistence type="predicted"/>
<feature type="compositionally biased region" description="Basic and acidic residues" evidence="1">
    <location>
        <begin position="163"/>
        <end position="183"/>
    </location>
</feature>
<evidence type="ECO:0000256" key="2">
    <source>
        <dbReference type="SAM" id="Phobius"/>
    </source>
</evidence>
<gene>
    <name evidence="3" type="ORF">IP91_00264</name>
</gene>
<name>A0A562RJG4_9BURK</name>
<dbReference type="AlphaFoldDB" id="A0A562RJG4"/>
<evidence type="ECO:0000256" key="1">
    <source>
        <dbReference type="SAM" id="MobiDB-lite"/>
    </source>
</evidence>
<protein>
    <submittedName>
        <fullName evidence="3">Uncharacterized protein</fullName>
    </submittedName>
</protein>
<keyword evidence="2" id="KW-1133">Transmembrane helix</keyword>